<protein>
    <submittedName>
        <fullName evidence="2">Uncharacterized protein</fullName>
    </submittedName>
</protein>
<dbReference type="EMBL" id="JACOZA010000006">
    <property type="protein sequence ID" value="MBI2096612.1"/>
    <property type="molecule type" value="Genomic_DNA"/>
</dbReference>
<dbReference type="Proteomes" id="UP000724148">
    <property type="component" value="Unassembled WGS sequence"/>
</dbReference>
<organism evidence="2 3">
    <name type="scientific">Candidatus Sungiibacteriota bacterium</name>
    <dbReference type="NCBI Taxonomy" id="2750080"/>
    <lineage>
        <taxon>Bacteria</taxon>
        <taxon>Candidatus Sungiibacteriota</taxon>
    </lineage>
</organism>
<dbReference type="Pfam" id="PF18895">
    <property type="entry name" value="T4SS_pilin"/>
    <property type="match status" value="1"/>
</dbReference>
<keyword evidence="1" id="KW-0812">Transmembrane</keyword>
<keyword evidence="1" id="KW-0472">Membrane</keyword>
<keyword evidence="1" id="KW-1133">Transmembrane helix</keyword>
<feature type="transmembrane region" description="Helical" evidence="1">
    <location>
        <begin position="97"/>
        <end position="115"/>
    </location>
</feature>
<sequence>MRFLIIIALLLATTAVFYPRGSFGQGVEAPADNRVEPQIPAAEQEKNFFVGLQDFYFLGLSLVGLSALLMMVWGGIDYITAGDNTSRVDKGKERIRNALYGILVAGLSYALLYTINPNLVKFRIGNVQDYQK</sequence>
<name>A0A931WNT4_9BACT</name>
<comment type="caution">
    <text evidence="2">The sequence shown here is derived from an EMBL/GenBank/DDBJ whole genome shotgun (WGS) entry which is preliminary data.</text>
</comment>
<reference evidence="2" key="1">
    <citation type="submission" date="2020-07" db="EMBL/GenBank/DDBJ databases">
        <title>Huge and variable diversity of episymbiotic CPR bacteria and DPANN archaea in groundwater ecosystems.</title>
        <authorList>
            <person name="He C.Y."/>
            <person name="Keren R."/>
            <person name="Whittaker M."/>
            <person name="Farag I.F."/>
            <person name="Doudna J."/>
            <person name="Cate J.H.D."/>
            <person name="Banfield J.F."/>
        </authorList>
    </citation>
    <scope>NUCLEOTIDE SEQUENCE</scope>
    <source>
        <strain evidence="2">NC_groundwater_193_Ag_S-0.1um_51_7</strain>
    </source>
</reference>
<feature type="transmembrane region" description="Helical" evidence="1">
    <location>
        <begin position="55"/>
        <end position="76"/>
    </location>
</feature>
<evidence type="ECO:0000256" key="1">
    <source>
        <dbReference type="SAM" id="Phobius"/>
    </source>
</evidence>
<dbReference type="AlphaFoldDB" id="A0A931WNT4"/>
<dbReference type="InterPro" id="IPR043993">
    <property type="entry name" value="T4SS_pilin"/>
</dbReference>
<evidence type="ECO:0000313" key="2">
    <source>
        <dbReference type="EMBL" id="MBI2096612.1"/>
    </source>
</evidence>
<evidence type="ECO:0000313" key="3">
    <source>
        <dbReference type="Proteomes" id="UP000724148"/>
    </source>
</evidence>
<proteinExistence type="predicted"/>
<gene>
    <name evidence="2" type="ORF">HYT40_00420</name>
</gene>
<accession>A0A931WNT4</accession>